<feature type="signal peptide" evidence="3">
    <location>
        <begin position="1"/>
        <end position="23"/>
    </location>
</feature>
<sequence>MAGVRAVSVAFCGVLGAVSIALAATPDSYLINVGDELEMDILDDNDPPQRFTVGRDGAVQLPFIGTFEVAAIPVGEARVLIERSYVEREIFVNPSIELSIASFRPISVLGDVRRPGNFDYQPFMTTEQAVGLAGGPAISANNEEARILERRDLEGRLNGLEFDLALAAAQYARVQAQMAGKDAAEWNDVPPDLRADINRELFDEHKAKEDQVITLASQDVTTRRKLLTDAADEARTRIKLLEEREAVQKQVQEVTLRELDRVKEMAERGLVPKSSINENELRAKQVESQLLQLKEQRSAARVQLADLASQLSQFDSDREKNLLNDSQVYWSEINKLRSARVSLEDRMHLLEQWMNAARGLDTEMLLEYQVRRREDGRIKDVVVKPYDELLPGDLLVVVVRSPETLEAGQ</sequence>
<organism evidence="7 8">
    <name type="scientific">Ruegeria marina</name>
    <dbReference type="NCBI Taxonomy" id="639004"/>
    <lineage>
        <taxon>Bacteria</taxon>
        <taxon>Pseudomonadati</taxon>
        <taxon>Pseudomonadota</taxon>
        <taxon>Alphaproteobacteria</taxon>
        <taxon>Rhodobacterales</taxon>
        <taxon>Roseobacteraceae</taxon>
        <taxon>Ruegeria</taxon>
    </lineage>
</organism>
<name>A0A1G6IBM3_9RHOB</name>
<evidence type="ECO:0000256" key="3">
    <source>
        <dbReference type="SAM" id="SignalP"/>
    </source>
</evidence>
<feature type="domain" description="Polysaccharide export protein N-terminal" evidence="4">
    <location>
        <begin position="24"/>
        <end position="100"/>
    </location>
</feature>
<evidence type="ECO:0000256" key="2">
    <source>
        <dbReference type="SAM" id="Coils"/>
    </source>
</evidence>
<dbReference type="STRING" id="639004.SAMN04488239_10179"/>
<feature type="chain" id="PRO_5011648960" evidence="3">
    <location>
        <begin position="24"/>
        <end position="409"/>
    </location>
</feature>
<dbReference type="EMBL" id="FMZV01000001">
    <property type="protein sequence ID" value="SDC03881.1"/>
    <property type="molecule type" value="Genomic_DNA"/>
</dbReference>
<feature type="domain" description="AprE-like long alpha-helical hairpin" evidence="6">
    <location>
        <begin position="156"/>
        <end position="346"/>
    </location>
</feature>
<proteinExistence type="predicted"/>
<keyword evidence="8" id="KW-1185">Reference proteome</keyword>
<dbReference type="InterPro" id="IPR049712">
    <property type="entry name" value="Poly_export"/>
</dbReference>
<dbReference type="PANTHER" id="PTHR33619">
    <property type="entry name" value="POLYSACCHARIDE EXPORT PROTEIN GFCE-RELATED"/>
    <property type="match status" value="1"/>
</dbReference>
<accession>A0A1G6IBM3</accession>
<dbReference type="AlphaFoldDB" id="A0A1G6IBM3"/>
<dbReference type="InterPro" id="IPR058781">
    <property type="entry name" value="HH_AprE-like"/>
</dbReference>
<dbReference type="GO" id="GO:0015159">
    <property type="term" value="F:polysaccharide transmembrane transporter activity"/>
    <property type="evidence" value="ECO:0007669"/>
    <property type="project" value="InterPro"/>
</dbReference>
<dbReference type="RefSeq" id="WP_176827788.1">
    <property type="nucleotide sequence ID" value="NZ_FMZV01000001.1"/>
</dbReference>
<dbReference type="Pfam" id="PF02563">
    <property type="entry name" value="Poly_export"/>
    <property type="match status" value="1"/>
</dbReference>
<dbReference type="Gene3D" id="3.10.560.10">
    <property type="entry name" value="Outer membrane lipoprotein wza domain like"/>
    <property type="match status" value="1"/>
</dbReference>
<dbReference type="InterPro" id="IPR003715">
    <property type="entry name" value="Poly_export_N"/>
</dbReference>
<dbReference type="Proteomes" id="UP000199628">
    <property type="component" value="Unassembled WGS sequence"/>
</dbReference>
<protein>
    <submittedName>
        <fullName evidence="7">Exopolysaccharide production protein ExoF</fullName>
    </submittedName>
</protein>
<evidence type="ECO:0000256" key="1">
    <source>
        <dbReference type="ARBA" id="ARBA00022729"/>
    </source>
</evidence>
<dbReference type="InterPro" id="IPR019554">
    <property type="entry name" value="Soluble_ligand-bd"/>
</dbReference>
<gene>
    <name evidence="7" type="ORF">SAMN04488239_10179</name>
</gene>
<evidence type="ECO:0000259" key="4">
    <source>
        <dbReference type="Pfam" id="PF02563"/>
    </source>
</evidence>
<dbReference type="Pfam" id="PF25994">
    <property type="entry name" value="HH_AprE"/>
    <property type="match status" value="1"/>
</dbReference>
<evidence type="ECO:0000313" key="7">
    <source>
        <dbReference type="EMBL" id="SDC03881.1"/>
    </source>
</evidence>
<evidence type="ECO:0000313" key="8">
    <source>
        <dbReference type="Proteomes" id="UP000199628"/>
    </source>
</evidence>
<feature type="domain" description="Soluble ligand binding" evidence="5">
    <location>
        <begin position="106"/>
        <end position="143"/>
    </location>
</feature>
<keyword evidence="2" id="KW-0175">Coiled coil</keyword>
<keyword evidence="1 3" id="KW-0732">Signal</keyword>
<feature type="coiled-coil region" evidence="2">
    <location>
        <begin position="224"/>
        <end position="310"/>
    </location>
</feature>
<dbReference type="Pfam" id="PF10531">
    <property type="entry name" value="SLBB"/>
    <property type="match status" value="1"/>
</dbReference>
<reference evidence="8" key="1">
    <citation type="submission" date="2016-10" db="EMBL/GenBank/DDBJ databases">
        <authorList>
            <person name="Varghese N."/>
            <person name="Submissions S."/>
        </authorList>
    </citation>
    <scope>NUCLEOTIDE SEQUENCE [LARGE SCALE GENOMIC DNA]</scope>
    <source>
        <strain evidence="8">CGMCC 1.9108</strain>
    </source>
</reference>
<dbReference type="PANTHER" id="PTHR33619:SF3">
    <property type="entry name" value="POLYSACCHARIDE EXPORT PROTEIN GFCE-RELATED"/>
    <property type="match status" value="1"/>
</dbReference>
<evidence type="ECO:0000259" key="6">
    <source>
        <dbReference type="Pfam" id="PF25994"/>
    </source>
</evidence>
<evidence type="ECO:0000259" key="5">
    <source>
        <dbReference type="Pfam" id="PF10531"/>
    </source>
</evidence>
<dbReference type="Gene3D" id="3.30.1950.10">
    <property type="entry name" value="wza like domain"/>
    <property type="match status" value="1"/>
</dbReference>